<evidence type="ECO:0000313" key="2">
    <source>
        <dbReference type="WBParaSite" id="Smp_142820.1"/>
    </source>
</evidence>
<organism evidence="1 2">
    <name type="scientific">Schistosoma mansoni</name>
    <name type="common">Blood fluke</name>
    <dbReference type="NCBI Taxonomy" id="6183"/>
    <lineage>
        <taxon>Eukaryota</taxon>
        <taxon>Metazoa</taxon>
        <taxon>Spiralia</taxon>
        <taxon>Lophotrochozoa</taxon>
        <taxon>Platyhelminthes</taxon>
        <taxon>Trematoda</taxon>
        <taxon>Digenea</taxon>
        <taxon>Strigeidida</taxon>
        <taxon>Schistosomatoidea</taxon>
        <taxon>Schistosomatidae</taxon>
        <taxon>Schistosoma</taxon>
    </lineage>
</organism>
<reference evidence="1" key="1">
    <citation type="journal article" date="2012" name="PLoS Negl. Trop. Dis.">
        <title>A systematically improved high quality genome and transcriptome of the human blood fluke Schistosoma mansoni.</title>
        <authorList>
            <person name="Protasio A.V."/>
            <person name="Tsai I.J."/>
            <person name="Babbage A."/>
            <person name="Nichol S."/>
            <person name="Hunt M."/>
            <person name="Aslett M.A."/>
            <person name="De Silva N."/>
            <person name="Velarde G.S."/>
            <person name="Anderson T.J."/>
            <person name="Clark R.C."/>
            <person name="Davidson C."/>
            <person name="Dillon G.P."/>
            <person name="Holroyd N.E."/>
            <person name="LoVerde P.T."/>
            <person name="Lloyd C."/>
            <person name="McQuillan J."/>
            <person name="Oliveira G."/>
            <person name="Otto T.D."/>
            <person name="Parker-Manuel S.J."/>
            <person name="Quail M.A."/>
            <person name="Wilson R.A."/>
            <person name="Zerlotini A."/>
            <person name="Dunne D.W."/>
            <person name="Berriman M."/>
        </authorList>
    </citation>
    <scope>NUCLEOTIDE SEQUENCE [LARGE SCALE GENOMIC DNA]</scope>
    <source>
        <strain evidence="1">Puerto Rican</strain>
    </source>
</reference>
<keyword evidence="1" id="KW-1185">Reference proteome</keyword>
<accession>A0A3Q0KNT1</accession>
<protein>
    <submittedName>
        <fullName evidence="2">SH2 domain-containing protein</fullName>
    </submittedName>
</protein>
<evidence type="ECO:0000313" key="1">
    <source>
        <dbReference type="Proteomes" id="UP000008854"/>
    </source>
</evidence>
<reference evidence="2" key="2">
    <citation type="submission" date="2018-12" db="UniProtKB">
        <authorList>
            <consortium name="WormBaseParasite"/>
        </authorList>
    </citation>
    <scope>IDENTIFICATION</scope>
    <source>
        <strain evidence="2">Puerto Rican</strain>
    </source>
</reference>
<dbReference type="WBParaSite" id="Smp_142820.1">
    <property type="protein sequence ID" value="Smp_142820.1"/>
    <property type="gene ID" value="Smp_142820"/>
</dbReference>
<dbReference type="ExpressionAtlas" id="A0A3Q0KNT1">
    <property type="expression patterns" value="baseline"/>
</dbReference>
<dbReference type="STRING" id="6183.A0A3Q0KNT1"/>
<proteinExistence type="predicted"/>
<dbReference type="InParanoid" id="A0A3Q0KNT1"/>
<name>A0A3Q0KNT1_SCHMA</name>
<sequence>MRFTVYLRLPSEDDICFLCICVQNTSVPLSLLGIWRKVGEAEFIRTVTPGDKMTVVLESNYLRVESHLGETKFHHIEVPEDDQSVAKTIKCQMLQMAELNKSPFGKLIIRKHSSNSIFQTIFEVKLDLNFESSFLKRGSSWTVESLYDLASLYGYLHSPFRWHRFAELLGFTSKEIHEINETLSQTEYYVNDSTISEPNLMTPRRIFCLLLSKFQKFGGCLSQVASILYTASRNKNKIPDNLSQPNKYLNDFKMFSDCYHHNHPKSDTYFNDNESSVSERICQPQKITHGICHPNQLNQNINFPITEQYNHVETHYGSGDDHYQPKQIINESRRKIFRNGSLDRMMNLKKPWSRHVRRRNSLPTTDQLNDPNHIITLPTFKLANEFDNFIEFGTPIKRASSYLNSDEEISQITPHKKQCTNNNNNNIEIRQQKYESIRKPKIITKRRADKNLHQQRRSNQALLPNLWHPSISSTTDNTTKHILNVVNAKIEETKRETEAIHKNMISFLEKIQSPVKNLPNFTEYNQKAKETNSLFLFSDRSIQDNDIWDIIHLCNNNTNAPNWKSWLKICHPTYNELNHSDQNWSKVLNFNKIDQRYTSYLILLNWIEINSNPETNIKPTYMNLFKQLIHEGYNEFVILCKQKLFNINSCKRNFIG</sequence>
<dbReference type="AlphaFoldDB" id="A0A3Q0KNT1"/>
<dbReference type="Proteomes" id="UP000008854">
    <property type="component" value="Unassembled WGS sequence"/>
</dbReference>